<evidence type="ECO:0000256" key="1">
    <source>
        <dbReference type="ARBA" id="ARBA00022801"/>
    </source>
</evidence>
<dbReference type="PROSITE" id="PS50022">
    <property type="entry name" value="FA58C_3"/>
    <property type="match status" value="1"/>
</dbReference>
<evidence type="ECO:0000256" key="2">
    <source>
        <dbReference type="ARBA" id="ARBA00023295"/>
    </source>
</evidence>
<dbReference type="PROSITE" id="PS51318">
    <property type="entry name" value="TAT"/>
    <property type="match status" value="1"/>
</dbReference>
<proteinExistence type="inferred from homology"/>
<keyword evidence="1 3" id="KW-0378">Hydrolase</keyword>
<dbReference type="SUPFAM" id="SSF55545">
    <property type="entry name" value="beta-N-acetylhexosaminidase-like domain"/>
    <property type="match status" value="1"/>
</dbReference>
<dbReference type="GO" id="GO:0005975">
    <property type="term" value="P:carbohydrate metabolic process"/>
    <property type="evidence" value="ECO:0007669"/>
    <property type="project" value="UniProtKB-ARBA"/>
</dbReference>
<accession>A0A921GP15</accession>
<dbReference type="InterPro" id="IPR015882">
    <property type="entry name" value="HEX_bac_N"/>
</dbReference>
<dbReference type="Gene3D" id="3.20.20.80">
    <property type="entry name" value="Glycosidases"/>
    <property type="match status" value="1"/>
</dbReference>
<dbReference type="InterPro" id="IPR008979">
    <property type="entry name" value="Galactose-bd-like_sf"/>
</dbReference>
<evidence type="ECO:0000259" key="4">
    <source>
        <dbReference type="PROSITE" id="PS50022"/>
    </source>
</evidence>
<dbReference type="InterPro" id="IPR000421">
    <property type="entry name" value="FA58C"/>
</dbReference>
<comment type="caution">
    <text evidence="6">The sequence shown here is derived from an EMBL/GenBank/DDBJ whole genome shotgun (WGS) entry which is preliminary data.</text>
</comment>
<gene>
    <name evidence="6" type="ORF">K8W24_02265</name>
</gene>
<dbReference type="GO" id="GO:0015929">
    <property type="term" value="F:hexosaminidase activity"/>
    <property type="evidence" value="ECO:0007669"/>
    <property type="project" value="UniProtKB-ARBA"/>
</dbReference>
<dbReference type="InterPro" id="IPR029018">
    <property type="entry name" value="Hex-like_dom2"/>
</dbReference>
<dbReference type="SUPFAM" id="SSF49785">
    <property type="entry name" value="Galactose-binding domain-like"/>
    <property type="match status" value="1"/>
</dbReference>
<dbReference type="Pfam" id="PF02838">
    <property type="entry name" value="Glyco_hydro_20b"/>
    <property type="match status" value="1"/>
</dbReference>
<feature type="domain" description="GH84" evidence="5">
    <location>
        <begin position="204"/>
        <end position="478"/>
    </location>
</feature>
<dbReference type="AlphaFoldDB" id="A0A921GP15"/>
<dbReference type="Gene3D" id="3.30.379.10">
    <property type="entry name" value="Chitobiase/beta-hexosaminidase domain 2-like"/>
    <property type="match status" value="1"/>
</dbReference>
<evidence type="ECO:0000313" key="6">
    <source>
        <dbReference type="EMBL" id="HJF48613.1"/>
    </source>
</evidence>
<organism evidence="6 7">
    <name type="scientific">Brachybacterium paraconglomeratum</name>
    <dbReference type="NCBI Taxonomy" id="173362"/>
    <lineage>
        <taxon>Bacteria</taxon>
        <taxon>Bacillati</taxon>
        <taxon>Actinomycetota</taxon>
        <taxon>Actinomycetes</taxon>
        <taxon>Micrococcales</taxon>
        <taxon>Dermabacteraceae</taxon>
        <taxon>Brachybacterium</taxon>
    </lineage>
</organism>
<dbReference type="InterPro" id="IPR051822">
    <property type="entry name" value="Glycosyl_Hydrolase_84"/>
</dbReference>
<dbReference type="InterPro" id="IPR006311">
    <property type="entry name" value="TAT_signal"/>
</dbReference>
<comment type="similarity">
    <text evidence="3">Belongs to the glycosyl hydrolase 84 family.</text>
</comment>
<sequence>MNRSADVPPPTPVSAATPSLRHLSRRSALGLGLAAGGAALLPLGAAHAEGGTRDAVPALHPAPQSLTGSGKLLPLTRRVQLQAGDGVDERARELLVEVLEAAGCAVETLPADADPAAGGTRVHLGTPEETPSLTPVLEVLGVGGPEDLAADGYVLAAGRDRGTVLALAGRDARGTFYAVQTLRRLLAGRSLVPEVTVRDEPLMEIRGAIEGFYGIPWSHQARQDLFAFSGEHKLNTYIYTPKDDLLLRSKWRELYAGEDLDKLAELVETANAHHVDFTYALSPGNDIVYGSDADFEATVAKFEQLRELGVTSFYIALDDIPWELGEEDAAQFDSLPAAQVHYLNRVQEEYVRAHDLSPLQTVPTGYTGSGPTDYKTAFGTGLDPEVRVQWTGEGVFSPSITEESVVKAVESYHTEHLYIWDNFPVNDGRRERLFLNPLEGRAPTLHEHLAGFTANPMIQPYASLISLGNYADYCWNPPVYDAAESWDAVVDELAGRQEQTRSDLRILADLHQNWPYRSGSPLAPALEADLEAYWEADADGGAEGTALVDRLTRIAGLESSLADMASDGFYQDTLPWIVAGAQWAEGLLAQHEMMAALHAGEHEAASEAAARAVEQFALAGRATVPDQREDGVYREDQIVPVVAAGLFETFASRAWEVLRAVLPEDPSLPFRGLPATATTTLGTYRDHAPERMADGDLSTFFWSDGAPEVGDEIRIDLEESHEITFARIQMARSDDTAGDQIQHGVLELSADGASWTEVASTDGSPLLEVTLDAPVATRVARLRVTAKNEGGKWVQVREFALGEEPPKA</sequence>
<protein>
    <submittedName>
        <fullName evidence="6">Beta-N-acetylglucosaminidase domain-containing protein</fullName>
    </submittedName>
</protein>
<dbReference type="SUPFAM" id="SSF51445">
    <property type="entry name" value="(Trans)glycosidases"/>
    <property type="match status" value="1"/>
</dbReference>
<reference evidence="6" key="1">
    <citation type="journal article" date="2021" name="PeerJ">
        <title>Extensive microbial diversity within the chicken gut microbiome revealed by metagenomics and culture.</title>
        <authorList>
            <person name="Gilroy R."/>
            <person name="Ravi A."/>
            <person name="Getino M."/>
            <person name="Pursley I."/>
            <person name="Horton D.L."/>
            <person name="Alikhan N.F."/>
            <person name="Baker D."/>
            <person name="Gharbi K."/>
            <person name="Hall N."/>
            <person name="Watson M."/>
            <person name="Adriaenssens E.M."/>
            <person name="Foster-Nyarko E."/>
            <person name="Jarju S."/>
            <person name="Secka A."/>
            <person name="Antonio M."/>
            <person name="Oren A."/>
            <person name="Chaudhuri R.R."/>
            <person name="La Ragione R."/>
            <person name="Hildebrand F."/>
            <person name="Pallen M.J."/>
        </authorList>
    </citation>
    <scope>NUCLEOTIDE SEQUENCE</scope>
    <source>
        <strain evidence="6">1647</strain>
    </source>
</reference>
<evidence type="ECO:0000259" key="5">
    <source>
        <dbReference type="PROSITE" id="PS52009"/>
    </source>
</evidence>
<dbReference type="Pfam" id="PF07555">
    <property type="entry name" value="NAGidase"/>
    <property type="match status" value="1"/>
</dbReference>
<dbReference type="Proteomes" id="UP000775129">
    <property type="component" value="Unassembled WGS sequence"/>
</dbReference>
<feature type="active site" description="Proton donor" evidence="3">
    <location>
        <position position="319"/>
    </location>
</feature>
<name>A0A921GP15_9MICO</name>
<dbReference type="Pfam" id="PF00754">
    <property type="entry name" value="F5_F8_type_C"/>
    <property type="match status" value="1"/>
</dbReference>
<keyword evidence="2 3" id="KW-0326">Glycosidase</keyword>
<reference evidence="6" key="2">
    <citation type="submission" date="2021-09" db="EMBL/GenBank/DDBJ databases">
        <authorList>
            <person name="Gilroy R."/>
        </authorList>
    </citation>
    <scope>NUCLEOTIDE SEQUENCE</scope>
    <source>
        <strain evidence="6">1647</strain>
    </source>
</reference>
<evidence type="ECO:0000256" key="3">
    <source>
        <dbReference type="PROSITE-ProRule" id="PRU01353"/>
    </source>
</evidence>
<dbReference type="EMBL" id="DYWO01000068">
    <property type="protein sequence ID" value="HJF48613.1"/>
    <property type="molecule type" value="Genomic_DNA"/>
</dbReference>
<dbReference type="GO" id="GO:1901135">
    <property type="term" value="P:carbohydrate derivative metabolic process"/>
    <property type="evidence" value="ECO:0007669"/>
    <property type="project" value="UniProtKB-ARBA"/>
</dbReference>
<dbReference type="PROSITE" id="PS52009">
    <property type="entry name" value="GH84"/>
    <property type="match status" value="1"/>
</dbReference>
<dbReference type="Gene3D" id="2.60.120.260">
    <property type="entry name" value="Galactose-binding domain-like"/>
    <property type="match status" value="1"/>
</dbReference>
<feature type="domain" description="F5/8 type C" evidence="4">
    <location>
        <begin position="663"/>
        <end position="801"/>
    </location>
</feature>
<dbReference type="InterPro" id="IPR017853">
    <property type="entry name" value="GH"/>
</dbReference>
<dbReference type="PANTHER" id="PTHR13170">
    <property type="entry name" value="O-GLCNACASE"/>
    <property type="match status" value="1"/>
</dbReference>
<dbReference type="InterPro" id="IPR011496">
    <property type="entry name" value="O-GlcNAcase_cat"/>
</dbReference>
<evidence type="ECO:0000313" key="7">
    <source>
        <dbReference type="Proteomes" id="UP000775129"/>
    </source>
</evidence>
<dbReference type="PANTHER" id="PTHR13170:SF16">
    <property type="entry name" value="PROTEIN O-GLCNACASE"/>
    <property type="match status" value="1"/>
</dbReference>